<keyword evidence="2" id="KW-1185">Reference proteome</keyword>
<reference evidence="1" key="1">
    <citation type="submission" date="2021-06" db="EMBL/GenBank/DDBJ databases">
        <authorList>
            <person name="Kallberg Y."/>
            <person name="Tangrot J."/>
            <person name="Rosling A."/>
        </authorList>
    </citation>
    <scope>NUCLEOTIDE SEQUENCE</scope>
    <source>
        <strain evidence="1">AU212A</strain>
    </source>
</reference>
<name>A0ACA9NYY6_9GLOM</name>
<proteinExistence type="predicted"/>
<dbReference type="Proteomes" id="UP000789860">
    <property type="component" value="Unassembled WGS sequence"/>
</dbReference>
<comment type="caution">
    <text evidence="1">The sequence shown here is derived from an EMBL/GenBank/DDBJ whole genome shotgun (WGS) entry which is preliminary data.</text>
</comment>
<feature type="non-terminal residue" evidence="1">
    <location>
        <position position="1"/>
    </location>
</feature>
<evidence type="ECO:0000313" key="1">
    <source>
        <dbReference type="EMBL" id="CAG8676404.1"/>
    </source>
</evidence>
<accession>A0ACA9NYY6</accession>
<dbReference type="EMBL" id="CAJVPM010030355">
    <property type="protein sequence ID" value="CAG8676404.1"/>
    <property type="molecule type" value="Genomic_DNA"/>
</dbReference>
<gene>
    <name evidence="1" type="ORF">SCALOS_LOCUS9564</name>
</gene>
<organism evidence="1 2">
    <name type="scientific">Scutellospora calospora</name>
    <dbReference type="NCBI Taxonomy" id="85575"/>
    <lineage>
        <taxon>Eukaryota</taxon>
        <taxon>Fungi</taxon>
        <taxon>Fungi incertae sedis</taxon>
        <taxon>Mucoromycota</taxon>
        <taxon>Glomeromycotina</taxon>
        <taxon>Glomeromycetes</taxon>
        <taxon>Diversisporales</taxon>
        <taxon>Gigasporaceae</taxon>
        <taxon>Scutellospora</taxon>
    </lineage>
</organism>
<protein>
    <submittedName>
        <fullName evidence="1">8160_t:CDS:1</fullName>
    </submittedName>
</protein>
<sequence>FLHIPHRNPKQHHQQFPQHEDEITVPGPVLTHHMVSPGTLAMDQAIQEQPQTIHQTYDEITSINQACDNDAV</sequence>
<evidence type="ECO:0000313" key="2">
    <source>
        <dbReference type="Proteomes" id="UP000789860"/>
    </source>
</evidence>